<accession>A0A5Q0TIC0</accession>
<evidence type="ECO:0000256" key="3">
    <source>
        <dbReference type="ARBA" id="ARBA00022448"/>
    </source>
</evidence>
<keyword evidence="10" id="KW-1185">Reference proteome</keyword>
<evidence type="ECO:0000313" key="9">
    <source>
        <dbReference type="EMBL" id="QGA66932.1"/>
    </source>
</evidence>
<comment type="similarity">
    <text evidence="2">Belongs to the outer membrane factor (OMF) (TC 1.B.17) family.</text>
</comment>
<feature type="chain" id="PRO_5024274379" evidence="8">
    <location>
        <begin position="26"/>
        <end position="439"/>
    </location>
</feature>
<proteinExistence type="inferred from homology"/>
<keyword evidence="7" id="KW-0998">Cell outer membrane</keyword>
<dbReference type="NCBIfam" id="TIGR01844">
    <property type="entry name" value="type_I_sec_TolC"/>
    <property type="match status" value="1"/>
</dbReference>
<dbReference type="Proteomes" id="UP000348942">
    <property type="component" value="Chromosome 2"/>
</dbReference>
<keyword evidence="3" id="KW-0813">Transport</keyword>
<organism evidence="9 10">
    <name type="scientific">Vibrio algicola</name>
    <dbReference type="NCBI Taxonomy" id="2662262"/>
    <lineage>
        <taxon>Bacteria</taxon>
        <taxon>Pseudomonadati</taxon>
        <taxon>Pseudomonadota</taxon>
        <taxon>Gammaproteobacteria</taxon>
        <taxon>Vibrionales</taxon>
        <taxon>Vibrionaceae</taxon>
        <taxon>Vibrio</taxon>
    </lineage>
</organism>
<evidence type="ECO:0000256" key="5">
    <source>
        <dbReference type="ARBA" id="ARBA00022692"/>
    </source>
</evidence>
<sequence>MIKKTHITKLAILVGCQLLAIPSYAQSLEQAIAATLINNPDIRSSYNEFMSKNEGIRQSQGQYLPSVDLEAGVGYEDYDDDPSGTNGDFNPHYAQISIRQLIWDGSSTYNDIQRNKSETEAQRYQLLADAQDTALSTVQAYLDVIEAQQVVKLSQANIEVHNRILKDIQKRTDSGLSSTADLIQVQGRVASANTNLLSAQSNLNDKITAFVRVTGEYPKDLKTPQVDVNFLPTTLEDALKKAKANNPTLHVAYHDILAAKSQYNQDTGTMLPTFTVEGSQKFGDELDGDDRNDVDELKVMLKMNYNLYNGGSDAAKGRAAAYQLTKAKDIRDKAYQMLEQSTRLSWSARDLASAQEKYLEQHVDSAAKTIIAYGKQYKIGKRTLLDLLNTENELFDSRKAYLAAHYDGVLSNYRLLNSTGLLLNALRVAIPEQWTKSVK</sequence>
<gene>
    <name evidence="9" type="ORF">GFB47_14270</name>
</gene>
<keyword evidence="8" id="KW-0732">Signal</keyword>
<keyword evidence="4" id="KW-1134">Transmembrane beta strand</keyword>
<keyword evidence="6" id="KW-0472">Membrane</keyword>
<evidence type="ECO:0000313" key="10">
    <source>
        <dbReference type="Proteomes" id="UP000348942"/>
    </source>
</evidence>
<dbReference type="InterPro" id="IPR003423">
    <property type="entry name" value="OMP_efflux"/>
</dbReference>
<dbReference type="PANTHER" id="PTHR30026:SF22">
    <property type="entry name" value="OUTER MEMBRANE EFFLUX PROTEIN"/>
    <property type="match status" value="1"/>
</dbReference>
<evidence type="ECO:0000256" key="6">
    <source>
        <dbReference type="ARBA" id="ARBA00023136"/>
    </source>
</evidence>
<keyword evidence="5" id="KW-0812">Transmembrane</keyword>
<dbReference type="SUPFAM" id="SSF56954">
    <property type="entry name" value="Outer membrane efflux proteins (OEP)"/>
    <property type="match status" value="1"/>
</dbReference>
<dbReference type="GO" id="GO:0009279">
    <property type="term" value="C:cell outer membrane"/>
    <property type="evidence" value="ECO:0007669"/>
    <property type="project" value="UniProtKB-SubCell"/>
</dbReference>
<reference evidence="9 10" key="1">
    <citation type="submission" date="2019-10" db="EMBL/GenBank/DDBJ databases">
        <title>Vibrio sp. nov., isolated from Coralline algae surface.</title>
        <authorList>
            <person name="Geng Y."/>
            <person name="Zhang X."/>
        </authorList>
    </citation>
    <scope>NUCLEOTIDE SEQUENCE [LARGE SCALE GENOMIC DNA]</scope>
    <source>
        <strain evidence="9 10">SM1977</strain>
    </source>
</reference>
<feature type="signal peptide" evidence="8">
    <location>
        <begin position="1"/>
        <end position="25"/>
    </location>
</feature>
<evidence type="ECO:0000256" key="2">
    <source>
        <dbReference type="ARBA" id="ARBA00007613"/>
    </source>
</evidence>
<evidence type="ECO:0000256" key="8">
    <source>
        <dbReference type="SAM" id="SignalP"/>
    </source>
</evidence>
<comment type="subcellular location">
    <subcellularLocation>
        <location evidence="1">Cell outer membrane</location>
    </subcellularLocation>
</comment>
<dbReference type="EMBL" id="CP045700">
    <property type="protein sequence ID" value="QGA66932.1"/>
    <property type="molecule type" value="Genomic_DNA"/>
</dbReference>
<evidence type="ECO:0000256" key="7">
    <source>
        <dbReference type="ARBA" id="ARBA00023237"/>
    </source>
</evidence>
<evidence type="ECO:0000256" key="4">
    <source>
        <dbReference type="ARBA" id="ARBA00022452"/>
    </source>
</evidence>
<dbReference type="InterPro" id="IPR010130">
    <property type="entry name" value="T1SS_OMP_TolC"/>
</dbReference>
<dbReference type="InterPro" id="IPR051906">
    <property type="entry name" value="TolC-like"/>
</dbReference>
<protein>
    <submittedName>
        <fullName evidence="9">TolC family outer membrane protein</fullName>
    </submittedName>
</protein>
<dbReference type="PANTHER" id="PTHR30026">
    <property type="entry name" value="OUTER MEMBRANE PROTEIN TOLC"/>
    <property type="match status" value="1"/>
</dbReference>
<dbReference type="GO" id="GO:0015562">
    <property type="term" value="F:efflux transmembrane transporter activity"/>
    <property type="evidence" value="ECO:0007669"/>
    <property type="project" value="InterPro"/>
</dbReference>
<dbReference type="Gene3D" id="1.20.1600.10">
    <property type="entry name" value="Outer membrane efflux proteins (OEP)"/>
    <property type="match status" value="1"/>
</dbReference>
<dbReference type="GO" id="GO:1990281">
    <property type="term" value="C:efflux pump complex"/>
    <property type="evidence" value="ECO:0007669"/>
    <property type="project" value="TreeGrafter"/>
</dbReference>
<evidence type="ECO:0000256" key="1">
    <source>
        <dbReference type="ARBA" id="ARBA00004442"/>
    </source>
</evidence>
<dbReference type="Pfam" id="PF02321">
    <property type="entry name" value="OEP"/>
    <property type="match status" value="2"/>
</dbReference>
<dbReference type="AlphaFoldDB" id="A0A5Q0TIC0"/>
<dbReference type="GO" id="GO:0015288">
    <property type="term" value="F:porin activity"/>
    <property type="evidence" value="ECO:0007669"/>
    <property type="project" value="TreeGrafter"/>
</dbReference>
<name>A0A5Q0TIC0_9VIBR</name>